<organism evidence="1 2">
    <name type="scientific">Hibiscus syriacus</name>
    <name type="common">Rose of Sharon</name>
    <dbReference type="NCBI Taxonomy" id="106335"/>
    <lineage>
        <taxon>Eukaryota</taxon>
        <taxon>Viridiplantae</taxon>
        <taxon>Streptophyta</taxon>
        <taxon>Embryophyta</taxon>
        <taxon>Tracheophyta</taxon>
        <taxon>Spermatophyta</taxon>
        <taxon>Magnoliopsida</taxon>
        <taxon>eudicotyledons</taxon>
        <taxon>Gunneridae</taxon>
        <taxon>Pentapetalae</taxon>
        <taxon>rosids</taxon>
        <taxon>malvids</taxon>
        <taxon>Malvales</taxon>
        <taxon>Malvaceae</taxon>
        <taxon>Malvoideae</taxon>
        <taxon>Hibiscus</taxon>
    </lineage>
</organism>
<dbReference type="GO" id="GO:0009507">
    <property type="term" value="C:chloroplast"/>
    <property type="evidence" value="ECO:0007669"/>
    <property type="project" value="TreeGrafter"/>
</dbReference>
<protein>
    <submittedName>
        <fullName evidence="1">Uncharacterized protein</fullName>
    </submittedName>
</protein>
<keyword evidence="2" id="KW-1185">Reference proteome</keyword>
<reference evidence="1" key="1">
    <citation type="submission" date="2019-09" db="EMBL/GenBank/DDBJ databases">
        <title>Draft genome information of white flower Hibiscus syriacus.</title>
        <authorList>
            <person name="Kim Y.-M."/>
        </authorList>
    </citation>
    <scope>NUCLEOTIDE SEQUENCE [LARGE SCALE GENOMIC DNA]</scope>
    <source>
        <strain evidence="1">YM2019G1</strain>
    </source>
</reference>
<dbReference type="Proteomes" id="UP000436088">
    <property type="component" value="Unassembled WGS sequence"/>
</dbReference>
<dbReference type="AlphaFoldDB" id="A0A6A2WVD9"/>
<dbReference type="EMBL" id="VEPZ02001608">
    <property type="protein sequence ID" value="KAE8665612.1"/>
    <property type="molecule type" value="Genomic_DNA"/>
</dbReference>
<gene>
    <name evidence="1" type="ORF">F3Y22_tig00112532pilonHSYRG00006</name>
</gene>
<sequence length="145" mass="16301">METVSFRHTTTHGMVRQIPKPCQIHGGGGDQLRMPSGFRSSKMKAKKSSVGAAAVVKCAAWETGFLKDLGRELEQGGEDWKTLEKCKEEKGMVEVLECLEREAILGDDDGRDPRDYKRRAHIFDHSSRVFQALKQHNQPTHSPKP</sequence>
<accession>A0A6A2WVD9</accession>
<dbReference type="PANTHER" id="PTHR37758">
    <property type="entry name" value="OS03G0334300 PROTEIN"/>
    <property type="match status" value="1"/>
</dbReference>
<evidence type="ECO:0000313" key="1">
    <source>
        <dbReference type="EMBL" id="KAE8665612.1"/>
    </source>
</evidence>
<dbReference type="PANTHER" id="PTHR37758:SF1">
    <property type="entry name" value="OS03G0334300 PROTEIN"/>
    <property type="match status" value="1"/>
</dbReference>
<comment type="caution">
    <text evidence="1">The sequence shown here is derived from an EMBL/GenBank/DDBJ whole genome shotgun (WGS) entry which is preliminary data.</text>
</comment>
<proteinExistence type="predicted"/>
<name>A0A6A2WVD9_HIBSY</name>
<evidence type="ECO:0000313" key="2">
    <source>
        <dbReference type="Proteomes" id="UP000436088"/>
    </source>
</evidence>